<dbReference type="InterPro" id="IPR050834">
    <property type="entry name" value="Glycosyltransf_2"/>
</dbReference>
<feature type="transmembrane region" description="Helical" evidence="2">
    <location>
        <begin position="464"/>
        <end position="486"/>
    </location>
</feature>
<protein>
    <submittedName>
        <fullName evidence="3">Glycosyltransferase</fullName>
    </submittedName>
</protein>
<feature type="transmembrane region" description="Helical" evidence="2">
    <location>
        <begin position="771"/>
        <end position="793"/>
    </location>
</feature>
<name>A0A3A5MD28_9MICC</name>
<keyword evidence="2" id="KW-0472">Membrane</keyword>
<dbReference type="InterPro" id="IPR029044">
    <property type="entry name" value="Nucleotide-diphossugar_trans"/>
</dbReference>
<dbReference type="AlphaFoldDB" id="A0A3A5MD28"/>
<feature type="transmembrane region" description="Helical" evidence="2">
    <location>
        <begin position="729"/>
        <end position="750"/>
    </location>
</feature>
<dbReference type="PANTHER" id="PTHR43685">
    <property type="entry name" value="GLYCOSYLTRANSFERASE"/>
    <property type="match status" value="1"/>
</dbReference>
<dbReference type="OrthoDB" id="3734530at2"/>
<comment type="caution">
    <text evidence="3">The sequence shown here is derived from an EMBL/GenBank/DDBJ whole genome shotgun (WGS) entry which is preliminary data.</text>
</comment>
<dbReference type="Proteomes" id="UP000272560">
    <property type="component" value="Unassembled WGS sequence"/>
</dbReference>
<feature type="transmembrane region" description="Helical" evidence="2">
    <location>
        <begin position="522"/>
        <end position="543"/>
    </location>
</feature>
<dbReference type="PANTHER" id="PTHR43685:SF3">
    <property type="entry name" value="SLR2126 PROTEIN"/>
    <property type="match status" value="1"/>
</dbReference>
<dbReference type="Pfam" id="PF13641">
    <property type="entry name" value="Glyco_tranf_2_3"/>
    <property type="match status" value="1"/>
</dbReference>
<organism evidence="3 4">
    <name type="scientific">Arthrobacter cheniae</name>
    <dbReference type="NCBI Taxonomy" id="1258888"/>
    <lineage>
        <taxon>Bacteria</taxon>
        <taxon>Bacillati</taxon>
        <taxon>Actinomycetota</taxon>
        <taxon>Actinomycetes</taxon>
        <taxon>Micrococcales</taxon>
        <taxon>Micrococcaceae</taxon>
        <taxon>Arthrobacter</taxon>
    </lineage>
</organism>
<feature type="transmembrane region" description="Helical" evidence="2">
    <location>
        <begin position="563"/>
        <end position="593"/>
    </location>
</feature>
<evidence type="ECO:0000256" key="2">
    <source>
        <dbReference type="SAM" id="Phobius"/>
    </source>
</evidence>
<keyword evidence="2" id="KW-0812">Transmembrane</keyword>
<dbReference type="GO" id="GO:0016740">
    <property type="term" value="F:transferase activity"/>
    <property type="evidence" value="ECO:0007669"/>
    <property type="project" value="UniProtKB-KW"/>
</dbReference>
<dbReference type="Gene3D" id="3.90.550.10">
    <property type="entry name" value="Spore Coat Polysaccharide Biosynthesis Protein SpsA, Chain A"/>
    <property type="match status" value="1"/>
</dbReference>
<evidence type="ECO:0000256" key="1">
    <source>
        <dbReference type="SAM" id="MobiDB-lite"/>
    </source>
</evidence>
<proteinExistence type="predicted"/>
<reference evidence="3 4" key="1">
    <citation type="submission" date="2018-09" db="EMBL/GenBank/DDBJ databases">
        <title>Novel species of Arthrobacter.</title>
        <authorList>
            <person name="Liu Q."/>
            <person name="Xin Y.-H."/>
        </authorList>
    </citation>
    <scope>NUCLEOTIDE SEQUENCE [LARGE SCALE GENOMIC DNA]</scope>
    <source>
        <strain evidence="3 4">Hz2</strain>
    </source>
</reference>
<keyword evidence="2" id="KW-1133">Transmembrane helix</keyword>
<keyword evidence="3" id="KW-0808">Transferase</keyword>
<keyword evidence="4" id="KW-1185">Reference proteome</keyword>
<gene>
    <name evidence="3" type="ORF">D6T63_07055</name>
</gene>
<accession>A0A3A5MD28</accession>
<feature type="transmembrane region" description="Helical" evidence="2">
    <location>
        <begin position="669"/>
        <end position="690"/>
    </location>
</feature>
<feature type="transmembrane region" description="Helical" evidence="2">
    <location>
        <begin position="378"/>
        <end position="399"/>
    </location>
</feature>
<feature type="compositionally biased region" description="Gly residues" evidence="1">
    <location>
        <begin position="1103"/>
        <end position="1113"/>
    </location>
</feature>
<feature type="transmembrane region" description="Helical" evidence="2">
    <location>
        <begin position="430"/>
        <end position="452"/>
    </location>
</feature>
<evidence type="ECO:0000313" key="4">
    <source>
        <dbReference type="Proteomes" id="UP000272560"/>
    </source>
</evidence>
<feature type="region of interest" description="Disordered" evidence="1">
    <location>
        <begin position="1097"/>
        <end position="1148"/>
    </location>
</feature>
<feature type="transmembrane region" description="Helical" evidence="2">
    <location>
        <begin position="259"/>
        <end position="280"/>
    </location>
</feature>
<feature type="transmembrane region" description="Helical" evidence="2">
    <location>
        <begin position="600"/>
        <end position="617"/>
    </location>
</feature>
<dbReference type="SUPFAM" id="SSF53448">
    <property type="entry name" value="Nucleotide-diphospho-sugar transferases"/>
    <property type="match status" value="1"/>
</dbReference>
<dbReference type="EMBL" id="QZVT01000003">
    <property type="protein sequence ID" value="RJT80949.1"/>
    <property type="molecule type" value="Genomic_DNA"/>
</dbReference>
<evidence type="ECO:0000313" key="3">
    <source>
        <dbReference type="EMBL" id="RJT80949.1"/>
    </source>
</evidence>
<feature type="transmembrane region" description="Helical" evidence="2">
    <location>
        <begin position="702"/>
        <end position="723"/>
    </location>
</feature>
<sequence>MQHQLRVTAVVVAHNGAEYLPETLESLERQTRPADFCVGVDAGSTDTSASILQLHLPVGSPVVGAPARAGFGTAVRTGVGEIPVRGTADGTGDGDWLWLLHDDSAPEPGALAEMLLAVERAPSVTVAGAKQVAWNDRRELIDVGLSISRWAERLTLIDVDEHDQGQYDARSDVFAVNSAGMLVRRDVWDALGGFDPALHGVGDDVDLCWRNRLAGNRVVVVPGAVVRHAVSRAHPVSTPRSARAAEVYLRLKHAPLWNVPFLAVGAVLGGIGRLLLSLLAKDPGHGMGQFLGSLATVARPFQLLRSRRSAALTRQRPRSIVRPLITSRREVWSHRKSVVDAFTSRGSYSGRHSPQTEEYIPSGDSTDDFVALTTPTRLWVGSGALLAVALLLAAALVGLHRLVGAPALAGGALLPVAATPGAIWADATAWWTSLGLGSAAHGSPFSYVLWLLSLLGFGSGNTAVVVTIICALPLAGLAAWFASGALTRSRGLRLWAALLWGAAPALQVALGTGRLGALIAHILLPLALLGAVRAVGGALPSAALPDGITKPGINGSRSWTAGAATGLVLALATASAPSLLPFVVGGLVIMLIGGRRRARTLWWALLPVVAIHLPYALSAMGNPRGILGDPGIPTSFDPAAPWQQLLGFPVSFDPMLPPAAADLLGQGPWSLVAAVVIGAPVVVLAAVALFVRRVRGTAVRSFWLLAVLALVLAAASPLLPVAVGTTSLIGVFPGPLVSALSLCLLAAALSGLPGRRDQGAPTPAPTPRRRLLTVAGGLALAVGPLLSLGLWLAPEMASPPAAVAEPVVIPGSPTEAEPAPGSGTTTFATGVDLLPVAERSLPATAADRGNGPDQTRTLVITVDDDDNVAAALMRGAGTTLDALNPLFAARVLQGGDQVTVQADNESTRILRTSAAVIVGATGADPRGDLRDLGVGFVVLQQSETAGDFLSGRIDSVPGLTAVGDTEAGRLWRVAPVTLDDGTEDAGGSTGRVRVLDADGRTQATVPSERIDAEGTIPAGTDGRTLVLAEEADAGWQASLDGRRLEPSSDGWRQAFALPAEGGTVKLTFVSPYQPWSEAVQAVIIALTVLLAIPIPSKPQVVRPGGGRRPGRTGGPRPSEPALRDPASDDGAGSSEDRKQTVASGRSPM</sequence>
<feature type="transmembrane region" description="Helical" evidence="2">
    <location>
        <begin position="406"/>
        <end position="424"/>
    </location>
</feature>